<feature type="region of interest" description="Disordered" evidence="1">
    <location>
        <begin position="124"/>
        <end position="150"/>
    </location>
</feature>
<feature type="domain" description="Acetyl xylan esterase" evidence="2">
    <location>
        <begin position="1"/>
        <end position="322"/>
    </location>
</feature>
<accession>A0ABR9DMY6</accession>
<evidence type="ECO:0000313" key="4">
    <source>
        <dbReference type="Proteomes" id="UP000642107"/>
    </source>
</evidence>
<evidence type="ECO:0000256" key="1">
    <source>
        <dbReference type="SAM" id="MobiDB-lite"/>
    </source>
</evidence>
<dbReference type="PANTHER" id="PTHR40111">
    <property type="entry name" value="CEPHALOSPORIN-C DEACETYLASE"/>
    <property type="match status" value="1"/>
</dbReference>
<dbReference type="Proteomes" id="UP000642107">
    <property type="component" value="Unassembled WGS sequence"/>
</dbReference>
<evidence type="ECO:0000259" key="2">
    <source>
        <dbReference type="Pfam" id="PF05448"/>
    </source>
</evidence>
<proteinExistence type="predicted"/>
<dbReference type="Gene3D" id="3.40.50.1820">
    <property type="entry name" value="alpha/beta hydrolase"/>
    <property type="match status" value="1"/>
</dbReference>
<reference evidence="3 4" key="1">
    <citation type="submission" date="2020-09" db="EMBL/GenBank/DDBJ databases">
        <title>Flavimobilis rhizosphaerae sp. nov., isolated from rhizosphere soil of Spartina alterniflora.</title>
        <authorList>
            <person name="Hanqin C."/>
        </authorList>
    </citation>
    <scope>NUCLEOTIDE SEQUENCE [LARGE SCALE GENOMIC DNA]</scope>
    <source>
        <strain evidence="3 4">GY 10621</strain>
    </source>
</reference>
<gene>
    <name evidence="3" type="ORF">IGS67_03145</name>
</gene>
<dbReference type="RefSeq" id="WP_192277692.1">
    <property type="nucleotide sequence ID" value="NZ_JACZDF010000001.1"/>
</dbReference>
<dbReference type="InterPro" id="IPR029058">
    <property type="entry name" value="AB_hydrolase_fold"/>
</dbReference>
<dbReference type="InterPro" id="IPR039069">
    <property type="entry name" value="CE7"/>
</dbReference>
<organism evidence="3 4">
    <name type="scientific">Flavimobilis rhizosphaerae</name>
    <dbReference type="NCBI Taxonomy" id="2775421"/>
    <lineage>
        <taxon>Bacteria</taxon>
        <taxon>Bacillati</taxon>
        <taxon>Actinomycetota</taxon>
        <taxon>Actinomycetes</taxon>
        <taxon>Micrococcales</taxon>
        <taxon>Jonesiaceae</taxon>
        <taxon>Flavimobilis</taxon>
    </lineage>
</organism>
<keyword evidence="4" id="KW-1185">Reference proteome</keyword>
<sequence>MALFDLPTDQLQAYAPGPDEVGEAPDHDEFWATTLAGARDLATVPERTRVPTGLRAVDSYDVTFSGFGGHPVRAWLTLPAGAEGPLPTVVQYNGYGGGRGLPTEHLFWANAGYAHLFMDSRGQGSSWGNGGDTPDPVGHGPASPGQMTRGILDPHEHYLRRLQTDAVLAVDAARAMPEVDGTRIVVTGGSQGGGLALAAAGLAEGLAGVMADVPFLCHFRRAVDLTDAFPYQEIVQYLSVNRGHEEQAFRTLAYFDGVTHARRATAPLLTSAALRDMVCPPSTIYAAFNAYAGTDKEIVVWPWNGHEGGGGHMAPRQLAWLAERVPA</sequence>
<protein>
    <submittedName>
        <fullName evidence="3">Acetylxylan esterase</fullName>
    </submittedName>
</protein>
<dbReference type="SUPFAM" id="SSF53474">
    <property type="entry name" value="alpha/beta-Hydrolases"/>
    <property type="match status" value="1"/>
</dbReference>
<dbReference type="EMBL" id="JACZDF010000001">
    <property type="protein sequence ID" value="MBD9698492.1"/>
    <property type="molecule type" value="Genomic_DNA"/>
</dbReference>
<dbReference type="Pfam" id="PF05448">
    <property type="entry name" value="AXE1"/>
    <property type="match status" value="1"/>
</dbReference>
<name>A0ABR9DMY6_9MICO</name>
<dbReference type="InterPro" id="IPR008391">
    <property type="entry name" value="AXE1_dom"/>
</dbReference>
<dbReference type="PANTHER" id="PTHR40111:SF1">
    <property type="entry name" value="CEPHALOSPORIN-C DEACETYLASE"/>
    <property type="match status" value="1"/>
</dbReference>
<comment type="caution">
    <text evidence="3">The sequence shown here is derived from an EMBL/GenBank/DDBJ whole genome shotgun (WGS) entry which is preliminary data.</text>
</comment>
<evidence type="ECO:0000313" key="3">
    <source>
        <dbReference type="EMBL" id="MBD9698492.1"/>
    </source>
</evidence>